<dbReference type="RefSeq" id="WP_109228036.1">
    <property type="nucleotide sequence ID" value="NZ_PYHR01000002.1"/>
</dbReference>
<dbReference type="EMBL" id="PYHR01000002">
    <property type="protein sequence ID" value="PWD49653.1"/>
    <property type="molecule type" value="Genomic_DNA"/>
</dbReference>
<name>A0A2U1ZRT5_9MICO</name>
<accession>A0A2U1ZRT5</accession>
<organism evidence="3 4">
    <name type="scientific">Serinibacter arcticus</name>
    <dbReference type="NCBI Taxonomy" id="1655435"/>
    <lineage>
        <taxon>Bacteria</taxon>
        <taxon>Bacillati</taxon>
        <taxon>Actinomycetota</taxon>
        <taxon>Actinomycetes</taxon>
        <taxon>Micrococcales</taxon>
        <taxon>Beutenbergiaceae</taxon>
        <taxon>Serinibacter</taxon>
    </lineage>
</organism>
<keyword evidence="4" id="KW-1185">Reference proteome</keyword>
<evidence type="ECO:0000313" key="3">
    <source>
        <dbReference type="EMBL" id="PWD49653.1"/>
    </source>
</evidence>
<reference evidence="3 4" key="1">
    <citation type="submission" date="2018-03" db="EMBL/GenBank/DDBJ databases">
        <title>Genome assembly of novel Miniimonas species PCH200.</title>
        <authorList>
            <person name="Thakur V."/>
            <person name="Kumar V."/>
            <person name="Singh D."/>
        </authorList>
    </citation>
    <scope>NUCLEOTIDE SEQUENCE [LARGE SCALE GENOMIC DNA]</scope>
    <source>
        <strain evidence="3 4">PCH200</strain>
    </source>
</reference>
<dbReference type="Pfam" id="PF20171">
    <property type="entry name" value="OpcA_G6PD_C"/>
    <property type="match status" value="1"/>
</dbReference>
<dbReference type="PANTHER" id="PTHR38658">
    <property type="entry name" value="OXPP CYCLE PROTEIN OPCA-RELATED"/>
    <property type="match status" value="1"/>
</dbReference>
<proteinExistence type="predicted"/>
<dbReference type="InterPro" id="IPR004555">
    <property type="entry name" value="G6PDH_assembly_OpcA"/>
</dbReference>
<feature type="domain" description="Glucose-6-phosphate dehydrogenase assembly protein OpcA N-terminal" evidence="1">
    <location>
        <begin position="51"/>
        <end position="166"/>
    </location>
</feature>
<feature type="domain" description="Glucose-6-phosphate dehydrogenase assembly protein OpcA C-terminal" evidence="2">
    <location>
        <begin position="170"/>
        <end position="302"/>
    </location>
</feature>
<comment type="caution">
    <text evidence="3">The sequence shown here is derived from an EMBL/GenBank/DDBJ whole genome shotgun (WGS) entry which is preliminary data.</text>
</comment>
<dbReference type="OrthoDB" id="128564at2"/>
<gene>
    <name evidence="3" type="ORF">C8046_01910</name>
</gene>
<dbReference type="PANTHER" id="PTHR38658:SF1">
    <property type="entry name" value="OXPP CYCLE PROTEIN OPCA-RELATED"/>
    <property type="match status" value="1"/>
</dbReference>
<dbReference type="AlphaFoldDB" id="A0A2U1ZRT5"/>
<evidence type="ECO:0000259" key="2">
    <source>
        <dbReference type="Pfam" id="PF20171"/>
    </source>
</evidence>
<evidence type="ECO:0000259" key="1">
    <source>
        <dbReference type="Pfam" id="PF10128"/>
    </source>
</evidence>
<evidence type="ECO:0000313" key="4">
    <source>
        <dbReference type="Proteomes" id="UP000245166"/>
    </source>
</evidence>
<dbReference type="Pfam" id="PF10128">
    <property type="entry name" value="OpcA_G6PD_assem"/>
    <property type="match status" value="1"/>
</dbReference>
<protein>
    <submittedName>
        <fullName evidence="3">OpcA protein</fullName>
    </submittedName>
</protein>
<dbReference type="InterPro" id="IPR046801">
    <property type="entry name" value="OpcA_G6PD_N"/>
</dbReference>
<sequence>MIITLTSTTSSKVAARLVRLREEGGAVALGRVLTLIISAPPEHVERAVDAANDASREHPCRVLVVSPQAATEGDADLADGLDAEIRVGGDAGASEVIVLRPRGGAATELDSLVMPLLLPDAPIVTWWPATPPDSPSADPLGAMAQRRITDALECSAPIERLLRLAEDHAPGDTDLAWARATLWRGLIAAALDEPPFTPVLSITIRGNTAHPSLVLLGAWLRQTLDVPVTLEEVADAPALTGVVLHRENGDVVMERPVDSTILKISEPSGVSHRVSLPLRTLSDSLIEDLRRLDPDDVYGEVLTTALPALVGESAG</sequence>
<dbReference type="Proteomes" id="UP000245166">
    <property type="component" value="Unassembled WGS sequence"/>
</dbReference>
<dbReference type="InterPro" id="IPR046802">
    <property type="entry name" value="OpcA_G6PD_C"/>
</dbReference>